<keyword evidence="3" id="KW-1185">Reference proteome</keyword>
<dbReference type="Pfam" id="PF08818">
    <property type="entry name" value="DUF1801"/>
    <property type="match status" value="1"/>
</dbReference>
<organism evidence="2 3">
    <name type="scientific">Leptospira wolffii</name>
    <dbReference type="NCBI Taxonomy" id="409998"/>
    <lineage>
        <taxon>Bacteria</taxon>
        <taxon>Pseudomonadati</taxon>
        <taxon>Spirochaetota</taxon>
        <taxon>Spirochaetia</taxon>
        <taxon>Leptospirales</taxon>
        <taxon>Leptospiraceae</taxon>
        <taxon>Leptospira</taxon>
    </lineage>
</organism>
<sequence length="130" mass="14454">MDDVLRFNGGVKRSPEIDAWFLRQPDELKVLAEPWFAHMRACGDDVLELLHDGHPTACVRDVAFGYVNIFTAHANVGFFNAVALSDPAKILEGTGKRMRHVKLRPGIPVDEEALGNLIRAAYSDARKRLG</sequence>
<reference evidence="2 3" key="1">
    <citation type="submission" date="2024-09" db="EMBL/GenBank/DDBJ databases">
        <title>Taxonomic and Genotyping Characterization of Leptospira Strains isolated from Multiple Sources in Colombia highlights the importance of intermediate species.</title>
        <authorList>
            <person name="Torres Higuera L."/>
            <person name="Rojas Tapias D."/>
            <person name="Jimenez Velasquez S."/>
            <person name="Renjifo Ibanez C."/>
        </authorList>
    </citation>
    <scope>NUCLEOTIDE SEQUENCE [LARGE SCALE GENOMIC DNA]</scope>
    <source>
        <strain evidence="2 3">Lep080</strain>
    </source>
</reference>
<gene>
    <name evidence="2" type="ORF">ACE5IX_15955</name>
</gene>
<dbReference type="InterPro" id="IPR014922">
    <property type="entry name" value="YdhG-like"/>
</dbReference>
<evidence type="ECO:0000313" key="3">
    <source>
        <dbReference type="Proteomes" id="UP001580391"/>
    </source>
</evidence>
<evidence type="ECO:0000259" key="1">
    <source>
        <dbReference type="Pfam" id="PF08818"/>
    </source>
</evidence>
<name>A0ABV5BRU7_9LEPT</name>
<dbReference type="EMBL" id="JBHILJ010000009">
    <property type="protein sequence ID" value="MFB5738016.1"/>
    <property type="molecule type" value="Genomic_DNA"/>
</dbReference>
<protein>
    <submittedName>
        <fullName evidence="2">DUF1801 domain-containing protein</fullName>
    </submittedName>
</protein>
<proteinExistence type="predicted"/>
<accession>A0ABV5BRU7</accession>
<dbReference type="SUPFAM" id="SSF159888">
    <property type="entry name" value="YdhG-like"/>
    <property type="match status" value="1"/>
</dbReference>
<dbReference type="Proteomes" id="UP001580391">
    <property type="component" value="Unassembled WGS sequence"/>
</dbReference>
<evidence type="ECO:0000313" key="2">
    <source>
        <dbReference type="EMBL" id="MFB5738016.1"/>
    </source>
</evidence>
<dbReference type="RefSeq" id="WP_135700248.1">
    <property type="nucleotide sequence ID" value="NZ_JBHILI010000010.1"/>
</dbReference>
<comment type="caution">
    <text evidence="2">The sequence shown here is derived from an EMBL/GenBank/DDBJ whole genome shotgun (WGS) entry which is preliminary data.</text>
</comment>
<feature type="domain" description="YdhG-like" evidence="1">
    <location>
        <begin position="59"/>
        <end position="121"/>
    </location>
</feature>